<accession>A0A9N9L9J4</accession>
<sequence length="290" mass="33953">MYNSPKATLKATNHSHEPDEDAEFLEKLENNKRHLLFFDTKFTKFIKSLSTQRRGRFFDLYEEAGKHLTLQGLGGADLDREKWLMLGDFSVVSRHVFERPCFAITKDTKEWDLLQEVHFAWIAWGLPTDTNLELTIKGSIYINLSHSSVTTSLSLASKSSPPNRYIPRHLATMPTIFDHVLPNSEFRKASKAEKDKASDYLSSLSWLRTCQFWKEYEAENFKQLKTKEQGVGRRELWDYLARKYPRGFTRRCSLPLDKNAIEYKAYKFVQEQYQIHVDFRYCLGKLGIVM</sequence>
<dbReference type="Proteomes" id="UP000696280">
    <property type="component" value="Unassembled WGS sequence"/>
</dbReference>
<reference evidence="1" key="1">
    <citation type="submission" date="2021-07" db="EMBL/GenBank/DDBJ databases">
        <authorList>
            <person name="Durling M."/>
        </authorList>
    </citation>
    <scope>NUCLEOTIDE SEQUENCE</scope>
</reference>
<keyword evidence="2" id="KW-1185">Reference proteome</keyword>
<proteinExistence type="predicted"/>
<name>A0A9N9L9J4_9HELO</name>
<dbReference type="EMBL" id="CAJVRL010000096">
    <property type="protein sequence ID" value="CAG8960180.1"/>
    <property type="molecule type" value="Genomic_DNA"/>
</dbReference>
<dbReference type="OrthoDB" id="10414620at2759"/>
<evidence type="ECO:0000313" key="2">
    <source>
        <dbReference type="Proteomes" id="UP000696280"/>
    </source>
</evidence>
<evidence type="ECO:0000313" key="1">
    <source>
        <dbReference type="EMBL" id="CAG8960180.1"/>
    </source>
</evidence>
<comment type="caution">
    <text evidence="1">The sequence shown here is derived from an EMBL/GenBank/DDBJ whole genome shotgun (WGS) entry which is preliminary data.</text>
</comment>
<protein>
    <submittedName>
        <fullName evidence="1">Uncharacterized protein</fullName>
    </submittedName>
</protein>
<gene>
    <name evidence="1" type="ORF">HYFRA_00010659</name>
</gene>
<organism evidence="1 2">
    <name type="scientific">Hymenoscyphus fraxineus</name>
    <dbReference type="NCBI Taxonomy" id="746836"/>
    <lineage>
        <taxon>Eukaryota</taxon>
        <taxon>Fungi</taxon>
        <taxon>Dikarya</taxon>
        <taxon>Ascomycota</taxon>
        <taxon>Pezizomycotina</taxon>
        <taxon>Leotiomycetes</taxon>
        <taxon>Helotiales</taxon>
        <taxon>Helotiaceae</taxon>
        <taxon>Hymenoscyphus</taxon>
    </lineage>
</organism>
<dbReference type="AlphaFoldDB" id="A0A9N9L9J4"/>